<evidence type="ECO:0000259" key="4">
    <source>
        <dbReference type="Pfam" id="PF13439"/>
    </source>
</evidence>
<gene>
    <name evidence="5" type="ORF">SAMN04489717_4886</name>
</gene>
<keyword evidence="2 5" id="KW-0808">Transferase</keyword>
<dbReference type="InterPro" id="IPR050194">
    <property type="entry name" value="Glycosyltransferase_grp1"/>
</dbReference>
<reference evidence="5 6" key="1">
    <citation type="submission" date="2016-10" db="EMBL/GenBank/DDBJ databases">
        <authorList>
            <person name="de Groot N.N."/>
        </authorList>
    </citation>
    <scope>NUCLEOTIDE SEQUENCE [LARGE SCALE GENOMIC DNA]</scope>
    <source>
        <strain evidence="5 6">DSM 22024</strain>
    </source>
</reference>
<protein>
    <submittedName>
        <fullName evidence="5">Phosphatidylinositol alpha-1,6-mannosyltransferase</fullName>
    </submittedName>
</protein>
<feature type="domain" description="Glycosyl transferase family 1" evidence="3">
    <location>
        <begin position="184"/>
        <end position="356"/>
    </location>
</feature>
<feature type="domain" description="Glycosyltransferase subfamily 4-like N-terminal" evidence="4">
    <location>
        <begin position="16"/>
        <end position="172"/>
    </location>
</feature>
<dbReference type="CDD" id="cd03801">
    <property type="entry name" value="GT4_PimA-like"/>
    <property type="match status" value="1"/>
</dbReference>
<evidence type="ECO:0000313" key="6">
    <source>
        <dbReference type="Proteomes" id="UP000198983"/>
    </source>
</evidence>
<dbReference type="OrthoDB" id="9808602at2"/>
<dbReference type="Pfam" id="PF13439">
    <property type="entry name" value="Glyco_transf_4"/>
    <property type="match status" value="1"/>
</dbReference>
<dbReference type="Proteomes" id="UP000198983">
    <property type="component" value="Chromosome I"/>
</dbReference>
<evidence type="ECO:0000259" key="3">
    <source>
        <dbReference type="Pfam" id="PF00534"/>
    </source>
</evidence>
<dbReference type="RefSeq" id="WP_092655897.1">
    <property type="nucleotide sequence ID" value="NZ_LT629732.1"/>
</dbReference>
<dbReference type="EMBL" id="LT629732">
    <property type="protein sequence ID" value="SDT06169.1"/>
    <property type="molecule type" value="Genomic_DNA"/>
</dbReference>
<dbReference type="InterPro" id="IPR028098">
    <property type="entry name" value="Glyco_trans_4-like_N"/>
</dbReference>
<dbReference type="SUPFAM" id="SSF53756">
    <property type="entry name" value="UDP-Glycosyltransferase/glycogen phosphorylase"/>
    <property type="match status" value="1"/>
</dbReference>
<dbReference type="PANTHER" id="PTHR45947">
    <property type="entry name" value="SULFOQUINOVOSYL TRANSFERASE SQD2"/>
    <property type="match status" value="1"/>
</dbReference>
<accession>A0A1H1XC18</accession>
<dbReference type="GO" id="GO:0016758">
    <property type="term" value="F:hexosyltransferase activity"/>
    <property type="evidence" value="ECO:0007669"/>
    <property type="project" value="TreeGrafter"/>
</dbReference>
<dbReference type="Pfam" id="PF00534">
    <property type="entry name" value="Glycos_transf_1"/>
    <property type="match status" value="1"/>
</dbReference>
<dbReference type="STRING" id="117157.SAMN04489717_4886"/>
<dbReference type="Gene3D" id="3.40.50.2000">
    <property type="entry name" value="Glycogen Phosphorylase B"/>
    <property type="match status" value="2"/>
</dbReference>
<dbReference type="PANTHER" id="PTHR45947:SF3">
    <property type="entry name" value="SULFOQUINOVOSYL TRANSFERASE SQD2"/>
    <property type="match status" value="1"/>
</dbReference>
<keyword evidence="1 5" id="KW-0328">Glycosyltransferase</keyword>
<dbReference type="AlphaFoldDB" id="A0A1H1XC18"/>
<sequence>MARTLVVTNDFPTRQGGIEAFVLALCQRMPPSEVVVYTASMAGGREYDATLPFPVIRDRTSTLLPTPGLARRTTRVLRSEGCDRVLFGAAAPLGLLAPTLRRAGAKRIVGLTHGHETWWARVPGPRGLFRRIGRSTDSLTYLGEYTRSVLARGLAPEDAARMTRLTPGVDTETFRPGTGGEVVRKRLGLPADRPVVVCVARLTERKGQDTLITAWPHVLREVPGATLLVVGDGPYRGDLERLAEEAGVRENVVFAGAVPWIDIPPYFDAGDVFAMPCRTRLAGLEPEGLGIVFLEAQASGLPVVVGDSGGAPDAVRHGETGYVVDPYNPVAVAAKVVTLLGDPVAARAMGERGRAWVRECWTWDASVARLRGLLGYPGAGA</sequence>
<dbReference type="GO" id="GO:1901137">
    <property type="term" value="P:carbohydrate derivative biosynthetic process"/>
    <property type="evidence" value="ECO:0007669"/>
    <property type="project" value="UniProtKB-ARBA"/>
</dbReference>
<proteinExistence type="predicted"/>
<dbReference type="FunFam" id="3.40.50.2000:FF:000069">
    <property type="entry name" value="Alpha-(1-6)-phosphatidylinositol monomannoside mannosyltransferase"/>
    <property type="match status" value="1"/>
</dbReference>
<evidence type="ECO:0000256" key="1">
    <source>
        <dbReference type="ARBA" id="ARBA00022676"/>
    </source>
</evidence>
<keyword evidence="6" id="KW-1185">Reference proteome</keyword>
<evidence type="ECO:0000256" key="2">
    <source>
        <dbReference type="ARBA" id="ARBA00022679"/>
    </source>
</evidence>
<dbReference type="InterPro" id="IPR001296">
    <property type="entry name" value="Glyco_trans_1"/>
</dbReference>
<organism evidence="5 6">
    <name type="scientific">Actinopolymorpha singaporensis</name>
    <dbReference type="NCBI Taxonomy" id="117157"/>
    <lineage>
        <taxon>Bacteria</taxon>
        <taxon>Bacillati</taxon>
        <taxon>Actinomycetota</taxon>
        <taxon>Actinomycetes</taxon>
        <taxon>Propionibacteriales</taxon>
        <taxon>Actinopolymorphaceae</taxon>
        <taxon>Actinopolymorpha</taxon>
    </lineage>
</organism>
<evidence type="ECO:0000313" key="5">
    <source>
        <dbReference type="EMBL" id="SDT06169.1"/>
    </source>
</evidence>
<name>A0A1H1XC18_9ACTN</name>